<evidence type="ECO:0000256" key="1">
    <source>
        <dbReference type="ARBA" id="ARBA00022729"/>
    </source>
</evidence>
<dbReference type="Pfam" id="PF01522">
    <property type="entry name" value="Polysacc_deac_1"/>
    <property type="match status" value="1"/>
</dbReference>
<dbReference type="EMBL" id="CP121194">
    <property type="protein sequence ID" value="XBH09042.1"/>
    <property type="molecule type" value="Genomic_DNA"/>
</dbReference>
<dbReference type="EMBL" id="CP121195">
    <property type="protein sequence ID" value="XBH12246.1"/>
    <property type="molecule type" value="Genomic_DNA"/>
</dbReference>
<accession>A0AAU7D4A0</accession>
<dbReference type="InterPro" id="IPR002509">
    <property type="entry name" value="NODB_dom"/>
</dbReference>
<dbReference type="PANTHER" id="PTHR34216">
    <property type="match status" value="1"/>
</dbReference>
<evidence type="ECO:0000259" key="2">
    <source>
        <dbReference type="PROSITE" id="PS51677"/>
    </source>
</evidence>
<name>A0AAU7D4A0_9BACT</name>
<dbReference type="Gene3D" id="3.20.20.370">
    <property type="entry name" value="Glycoside hydrolase/deacetylase"/>
    <property type="match status" value="1"/>
</dbReference>
<dbReference type="PANTHER" id="PTHR34216:SF11">
    <property type="entry name" value="CHITOOLIGOSACCHARIDE DEACETYLASE"/>
    <property type="match status" value="1"/>
</dbReference>
<dbReference type="PROSITE" id="PS51677">
    <property type="entry name" value="NODB"/>
    <property type="match status" value="1"/>
</dbReference>
<reference evidence="4" key="1">
    <citation type="submission" date="2023-03" db="EMBL/GenBank/DDBJ databases">
        <title>Edaphobacter sp.</title>
        <authorList>
            <person name="Huber K.J."/>
            <person name="Papendorf J."/>
            <person name="Pilke C."/>
            <person name="Bunk B."/>
            <person name="Sproeer C."/>
            <person name="Pester M."/>
        </authorList>
    </citation>
    <scope>NUCLEOTIDE SEQUENCE</scope>
    <source>
        <strain evidence="3">DSM 109919</strain>
        <strain evidence="4">DSM 109920</strain>
    </source>
</reference>
<dbReference type="InterPro" id="IPR011330">
    <property type="entry name" value="Glyco_hydro/deAcase_b/a-brl"/>
</dbReference>
<gene>
    <name evidence="3" type="ORF">P4G45_11125</name>
    <name evidence="4" type="ORF">P8936_11070</name>
</gene>
<evidence type="ECO:0000313" key="4">
    <source>
        <dbReference type="EMBL" id="XBH12246.1"/>
    </source>
</evidence>
<sequence>MSLSFHLGALRSHVLCSVFCRPVSLCNQRPLVSFCFDDFPRTAYTVGGTILKSFGVHGTFYAAPRLIDTTNGLGDQLTRDDIDSLLTDGHELGCQTFSHLSYRALPLSTFELEVLKGRKFLRELTGYDPCNFAYPQGHVSLRCKRRLGPQMSSSRGTCSGINIQIADLNLLRANSLYGDLDQMDRIESLLSHNVSGHGWLIFYTHDVRRNHSPFGCTPALLDGTLLLAMKKGCRIASIKEAISTHEIPETPQRRAANVYDRAISGPGSA</sequence>
<dbReference type="AlphaFoldDB" id="A0AAU7D4A0"/>
<evidence type="ECO:0000313" key="3">
    <source>
        <dbReference type="EMBL" id="XBH09042.1"/>
    </source>
</evidence>
<keyword evidence="1" id="KW-0732">Signal</keyword>
<dbReference type="GO" id="GO:0016810">
    <property type="term" value="F:hydrolase activity, acting on carbon-nitrogen (but not peptide) bonds"/>
    <property type="evidence" value="ECO:0007669"/>
    <property type="project" value="InterPro"/>
</dbReference>
<dbReference type="RefSeq" id="WP_348266551.1">
    <property type="nucleotide sequence ID" value="NZ_CP121194.1"/>
</dbReference>
<proteinExistence type="predicted"/>
<dbReference type="SUPFAM" id="SSF88713">
    <property type="entry name" value="Glycoside hydrolase/deacetylase"/>
    <property type="match status" value="1"/>
</dbReference>
<dbReference type="GO" id="GO:0005975">
    <property type="term" value="P:carbohydrate metabolic process"/>
    <property type="evidence" value="ECO:0007669"/>
    <property type="project" value="InterPro"/>
</dbReference>
<feature type="domain" description="NodB homology" evidence="2">
    <location>
        <begin position="30"/>
        <end position="236"/>
    </location>
</feature>
<dbReference type="KEGG" id="epl:P4G45_11125"/>
<dbReference type="InterPro" id="IPR051398">
    <property type="entry name" value="Polysacch_Deacetylase"/>
</dbReference>
<accession>A0AAU7CV89</accession>
<organism evidence="4">
    <name type="scientific">Edaphobacter paludis</name>
    <dbReference type="NCBI Taxonomy" id="3035702"/>
    <lineage>
        <taxon>Bacteria</taxon>
        <taxon>Pseudomonadati</taxon>
        <taxon>Acidobacteriota</taxon>
        <taxon>Terriglobia</taxon>
        <taxon>Terriglobales</taxon>
        <taxon>Acidobacteriaceae</taxon>
        <taxon>Edaphobacter</taxon>
    </lineage>
</organism>
<protein>
    <submittedName>
        <fullName evidence="4">Polysaccharide deacetylase family protein</fullName>
    </submittedName>
</protein>